<evidence type="ECO:0000256" key="1">
    <source>
        <dbReference type="SAM" id="MobiDB-lite"/>
    </source>
</evidence>
<proteinExistence type="predicted"/>
<gene>
    <name evidence="2" type="ORF">CWE13_07500</name>
</gene>
<dbReference type="AlphaFoldDB" id="A0A432WVI0"/>
<reference evidence="3" key="1">
    <citation type="journal article" date="2018" name="Front. Microbiol.">
        <title>Genome-Based Analysis Reveals the Taxonomy and Diversity of the Family Idiomarinaceae.</title>
        <authorList>
            <person name="Liu Y."/>
            <person name="Lai Q."/>
            <person name="Shao Z."/>
        </authorList>
    </citation>
    <scope>NUCLEOTIDE SEQUENCE [LARGE SCALE GENOMIC DNA]</scope>
    <source>
        <strain evidence="3">AIS</strain>
    </source>
</reference>
<organism evidence="2 3">
    <name type="scientific">Aliidiomarina shirensis</name>
    <dbReference type="NCBI Taxonomy" id="1048642"/>
    <lineage>
        <taxon>Bacteria</taxon>
        <taxon>Pseudomonadati</taxon>
        <taxon>Pseudomonadota</taxon>
        <taxon>Gammaproteobacteria</taxon>
        <taxon>Alteromonadales</taxon>
        <taxon>Idiomarinaceae</taxon>
        <taxon>Aliidiomarina</taxon>
    </lineage>
</organism>
<evidence type="ECO:0000313" key="2">
    <source>
        <dbReference type="EMBL" id="RUO37780.1"/>
    </source>
</evidence>
<feature type="region of interest" description="Disordered" evidence="1">
    <location>
        <begin position="344"/>
        <end position="365"/>
    </location>
</feature>
<protein>
    <submittedName>
        <fullName evidence="2">Uncharacterized protein</fullName>
    </submittedName>
</protein>
<dbReference type="RefSeq" id="WP_126807298.1">
    <property type="nucleotide sequence ID" value="NZ_PIPP01000002.1"/>
</dbReference>
<evidence type="ECO:0000313" key="3">
    <source>
        <dbReference type="Proteomes" id="UP000286934"/>
    </source>
</evidence>
<dbReference type="OrthoDB" id="7833808at2"/>
<comment type="caution">
    <text evidence="2">The sequence shown here is derived from an EMBL/GenBank/DDBJ whole genome shotgun (WGS) entry which is preliminary data.</text>
</comment>
<sequence>MKSLQYIQLIGLVLGSLKKPTRNKGQIIRGLAHLANKLPQEEIVGLLDTALRYKSIREALNYEGLHRDEERLRVYNEDFPLRFSLQVIANSILRNAEEMKVFLNLESKLNHAFLYGKYEIAKAILTEANDKFGNSIWHFEMTMAYFSLTRDKDGLNAYLKTRQNSPVKHILNLLAEQFGKDKEFYKEKVVGSVISTYRNNKMNHYADMLNIALLPTSDLYDFDLSQALSNCLLFCPVDRFHHFRKALSFKISSEDVDDKELVLTSLKSIEAAIDSTSITKLIELLSGHFNTMEHVTSDSIFINYKKGRYLEVVEECNQRIKAETFDFCFLEMFSRSIAYSGETLNSDEDDEASKQEGESSVGHQSVAESMPTLLAQVLLDDKTESFYTRSLNTIAFKAHLIPEINHLKATLETRYPFLDSKKQRSISRLCFVVNKTLTPKYMRVIQSALSKPFSFIHVDDNSATGSLNETRAKKIEIVKKAENNELKVEELKSSLSAIREKRDLFPSDYSYIYCSALMKMEEYDELLEYVCEELIADPSKINRYPIRFILESRQHVSNKCSLAFTIILCLVYKYSDLATQEDAAEAVEDFLDDSDVELPSQLESIWATSSIDCKQLFFLSDICSTELMSGLYLIGNNQELLFERIRIISLVSKVRGYKDGSLTKEENLIYERLTRQKISSSHINNKIYINTRALRDARREDYGSILDVYNELDSASLARTVVGSSDIEGEDVNSQTFEELLVSHTFYVLMSDFINDDNFGLARYLSSEIRHGVFESQIRSVFEASMLMTSIGPDGKYERNQYWKDRLSVTFKPMLTQRVDEILKDFSHSIDKTLANANNWFSINSSGGDSKGIFAFNLGEDESQKLKVILKESKNVDAFLISLEDLVWEMVDISIQKLDKLINENLKKDIEVIIDEALINISKLNTELVDLKDSFGQARQAFLEQLPQVMEWFRRAEENAGGQVRLKDAVAVAISHVEGIYSPIDIQVQVNDIDNDMDMDYQQCTDFIRGFVTSLLNAMKYRSNLSNIEIDNLISPKTLELTIKNSISKEQYRHIINNGIVDDFKDNVSTINPEHLTTEGGTGFYKSLSFVRDAFGLEATFRVKVEEDEFHQVFVLPRG</sequence>
<accession>A0A432WVI0</accession>
<keyword evidence="3" id="KW-1185">Reference proteome</keyword>
<name>A0A432WVI0_9GAMM</name>
<dbReference type="Proteomes" id="UP000286934">
    <property type="component" value="Unassembled WGS sequence"/>
</dbReference>
<dbReference type="EMBL" id="PIPP01000002">
    <property type="protein sequence ID" value="RUO37780.1"/>
    <property type="molecule type" value="Genomic_DNA"/>
</dbReference>